<dbReference type="Proteomes" id="UP001058290">
    <property type="component" value="Chromosome"/>
</dbReference>
<accession>A0ABY6A1K1</accession>
<evidence type="ECO:0000313" key="1">
    <source>
        <dbReference type="EMBL" id="UXC18584.1"/>
    </source>
</evidence>
<dbReference type="EMBL" id="CP104377">
    <property type="protein sequence ID" value="UXC18584.1"/>
    <property type="molecule type" value="Genomic_DNA"/>
</dbReference>
<dbReference type="RefSeq" id="WP_133248206.1">
    <property type="nucleotide sequence ID" value="NZ_CP104377.1"/>
</dbReference>
<keyword evidence="2" id="KW-1185">Reference proteome</keyword>
<organism evidence="1 2">
    <name type="scientific">Comamonas squillarum</name>
    <dbReference type="NCBI Taxonomy" id="2977320"/>
    <lineage>
        <taxon>Bacteria</taxon>
        <taxon>Pseudomonadati</taxon>
        <taxon>Pseudomonadota</taxon>
        <taxon>Betaproteobacteria</taxon>
        <taxon>Burkholderiales</taxon>
        <taxon>Comamonadaceae</taxon>
        <taxon>Comamonas</taxon>
    </lineage>
</organism>
<proteinExistence type="predicted"/>
<gene>
    <name evidence="1" type="ORF">N4T19_00110</name>
</gene>
<reference evidence="1" key="1">
    <citation type="submission" date="2022-09" db="EMBL/GenBank/DDBJ databases">
        <title>Bacterial diversity in gut of crayfish and pufferfish.</title>
        <authorList>
            <person name="Huang Y."/>
        </authorList>
    </citation>
    <scope>NUCLEOTIDE SEQUENCE</scope>
    <source>
        <strain evidence="1">PR12</strain>
    </source>
</reference>
<protein>
    <submittedName>
        <fullName evidence="1">Uncharacterized protein</fullName>
    </submittedName>
</protein>
<name>A0ABY6A1K1_9BURK</name>
<sequence length="59" mass="6788">MIIFNPCETGQRVCCSMTDSWMKKPQFQEKIAGFYFCNAGLESLQITSIWIARPAIKVR</sequence>
<evidence type="ECO:0000313" key="2">
    <source>
        <dbReference type="Proteomes" id="UP001058290"/>
    </source>
</evidence>